<dbReference type="PROSITE" id="PS50928">
    <property type="entry name" value="ABC_TM1"/>
    <property type="match status" value="1"/>
</dbReference>
<keyword evidence="6 7" id="KW-0472">Membrane</keyword>
<keyword evidence="5 7" id="KW-1133">Transmembrane helix</keyword>
<comment type="similarity">
    <text evidence="7">Belongs to the binding-protein-dependent transport system permease family.</text>
</comment>
<dbReference type="PANTHER" id="PTHR43163">
    <property type="entry name" value="DIPEPTIDE TRANSPORT SYSTEM PERMEASE PROTEIN DPPB-RELATED"/>
    <property type="match status" value="1"/>
</dbReference>
<dbReference type="Proteomes" id="UP000262172">
    <property type="component" value="Unassembled WGS sequence"/>
</dbReference>
<dbReference type="Pfam" id="PF19300">
    <property type="entry name" value="BPD_transp_1_N"/>
    <property type="match status" value="1"/>
</dbReference>
<dbReference type="Pfam" id="PF00528">
    <property type="entry name" value="BPD_transp_1"/>
    <property type="match status" value="1"/>
</dbReference>
<sequence length="316" mass="33119">MLRYTLTRGALLIAGLLVSSVLIFLTLRVFPGDVAQLIAGTQASPAQVAAIRESLGLDRPLPAQYAEWIGGILRGDLGTSQLSGASVGAELAQKAQVTVPLGLMSLTVALLIAVPFGIVSAMLRGRAGGTAMNFTAQAVAAVPVIWAGMLLVLVFAHGLHWLPAQGFPVAGWARPDKAFESLILPALTIGVVEGAMLMRFVRSATLQAAGQDFVRTAAAKGLTRRRALVQHGIPAVGLSIVTVLGLQVAGIIVGSVVIEQLFTLPGIGRMLVTDVGTRDLVKVQSELLVLTGFVLIIGFLVDLVHHAIDPRQREAE</sequence>
<feature type="transmembrane region" description="Helical" evidence="7">
    <location>
        <begin position="287"/>
        <end position="308"/>
    </location>
</feature>
<dbReference type="SUPFAM" id="SSF161098">
    <property type="entry name" value="MetI-like"/>
    <property type="match status" value="1"/>
</dbReference>
<evidence type="ECO:0000259" key="8">
    <source>
        <dbReference type="PROSITE" id="PS50928"/>
    </source>
</evidence>
<dbReference type="GO" id="GO:0071916">
    <property type="term" value="F:dipeptide transmembrane transporter activity"/>
    <property type="evidence" value="ECO:0007669"/>
    <property type="project" value="TreeGrafter"/>
</dbReference>
<keyword evidence="10" id="KW-1185">Reference proteome</keyword>
<dbReference type="EMBL" id="QUAB01000033">
    <property type="protein sequence ID" value="REJ06579.1"/>
    <property type="molecule type" value="Genomic_DNA"/>
</dbReference>
<evidence type="ECO:0000256" key="4">
    <source>
        <dbReference type="ARBA" id="ARBA00022692"/>
    </source>
</evidence>
<evidence type="ECO:0000256" key="2">
    <source>
        <dbReference type="ARBA" id="ARBA00022448"/>
    </source>
</evidence>
<feature type="transmembrane region" description="Helical" evidence="7">
    <location>
        <begin position="233"/>
        <end position="258"/>
    </location>
</feature>
<protein>
    <submittedName>
        <fullName evidence="9">ABC transporter permease</fullName>
    </submittedName>
</protein>
<dbReference type="GO" id="GO:0005886">
    <property type="term" value="C:plasma membrane"/>
    <property type="evidence" value="ECO:0007669"/>
    <property type="project" value="UniProtKB-SubCell"/>
</dbReference>
<keyword evidence="3" id="KW-1003">Cell membrane</keyword>
<evidence type="ECO:0000256" key="6">
    <source>
        <dbReference type="ARBA" id="ARBA00023136"/>
    </source>
</evidence>
<feature type="transmembrane region" description="Helical" evidence="7">
    <location>
        <begin position="101"/>
        <end position="123"/>
    </location>
</feature>
<evidence type="ECO:0000256" key="5">
    <source>
        <dbReference type="ARBA" id="ARBA00022989"/>
    </source>
</evidence>
<evidence type="ECO:0000313" key="9">
    <source>
        <dbReference type="EMBL" id="REJ06579.1"/>
    </source>
</evidence>
<dbReference type="InterPro" id="IPR035906">
    <property type="entry name" value="MetI-like_sf"/>
</dbReference>
<proteinExistence type="inferred from homology"/>
<reference evidence="9 10" key="1">
    <citation type="submission" date="2018-08" db="EMBL/GenBank/DDBJ databases">
        <title>Isolation, diversity and antifungal activity of Actinobacteria from cow dung.</title>
        <authorList>
            <person name="Ling L."/>
        </authorList>
    </citation>
    <scope>NUCLEOTIDE SEQUENCE [LARGE SCALE GENOMIC DNA]</scope>
    <source>
        <strain evidence="9 10">NEAU-LLE</strain>
    </source>
</reference>
<organism evidence="9 10">
    <name type="scientific">Microbacterium bovistercoris</name>
    <dbReference type="NCBI Taxonomy" id="2293570"/>
    <lineage>
        <taxon>Bacteria</taxon>
        <taxon>Bacillati</taxon>
        <taxon>Actinomycetota</taxon>
        <taxon>Actinomycetes</taxon>
        <taxon>Micrococcales</taxon>
        <taxon>Microbacteriaceae</taxon>
        <taxon>Microbacterium</taxon>
    </lineage>
</organism>
<dbReference type="PANTHER" id="PTHR43163:SF6">
    <property type="entry name" value="DIPEPTIDE TRANSPORT SYSTEM PERMEASE PROTEIN DPPB-RELATED"/>
    <property type="match status" value="1"/>
</dbReference>
<dbReference type="InterPro" id="IPR000515">
    <property type="entry name" value="MetI-like"/>
</dbReference>
<feature type="transmembrane region" description="Helical" evidence="7">
    <location>
        <begin position="135"/>
        <end position="162"/>
    </location>
</feature>
<accession>A0A371NWP2</accession>
<keyword evidence="2 7" id="KW-0813">Transport</keyword>
<dbReference type="Gene3D" id="1.10.3720.10">
    <property type="entry name" value="MetI-like"/>
    <property type="match status" value="1"/>
</dbReference>
<keyword evidence="4 7" id="KW-0812">Transmembrane</keyword>
<feature type="domain" description="ABC transmembrane type-1" evidence="8">
    <location>
        <begin position="95"/>
        <end position="305"/>
    </location>
</feature>
<name>A0A371NWP2_9MICO</name>
<dbReference type="CDD" id="cd06261">
    <property type="entry name" value="TM_PBP2"/>
    <property type="match status" value="1"/>
</dbReference>
<comment type="caution">
    <text evidence="9">The sequence shown here is derived from an EMBL/GenBank/DDBJ whole genome shotgun (WGS) entry which is preliminary data.</text>
</comment>
<dbReference type="AlphaFoldDB" id="A0A371NWP2"/>
<evidence type="ECO:0000256" key="7">
    <source>
        <dbReference type="RuleBase" id="RU363032"/>
    </source>
</evidence>
<evidence type="ECO:0000313" key="10">
    <source>
        <dbReference type="Proteomes" id="UP000262172"/>
    </source>
</evidence>
<dbReference type="RefSeq" id="WP_116241356.1">
    <property type="nucleotide sequence ID" value="NZ_QUAB01000033.1"/>
</dbReference>
<evidence type="ECO:0000256" key="3">
    <source>
        <dbReference type="ARBA" id="ARBA00022475"/>
    </source>
</evidence>
<evidence type="ECO:0000256" key="1">
    <source>
        <dbReference type="ARBA" id="ARBA00004651"/>
    </source>
</evidence>
<comment type="subcellular location">
    <subcellularLocation>
        <location evidence="1 7">Cell membrane</location>
        <topology evidence="1 7">Multi-pass membrane protein</topology>
    </subcellularLocation>
</comment>
<feature type="transmembrane region" description="Helical" evidence="7">
    <location>
        <begin position="182"/>
        <end position="201"/>
    </location>
</feature>
<gene>
    <name evidence="9" type="ORF">DY023_05610</name>
</gene>
<dbReference type="InterPro" id="IPR045621">
    <property type="entry name" value="BPD_transp_1_N"/>
</dbReference>
<dbReference type="OrthoDB" id="9778910at2"/>